<dbReference type="Proteomes" id="UP000095284">
    <property type="component" value="Unplaced"/>
</dbReference>
<reference evidence="3" key="1">
    <citation type="submission" date="2016-11" db="UniProtKB">
        <authorList>
            <consortium name="WormBaseParasite"/>
        </authorList>
    </citation>
    <scope>IDENTIFICATION</scope>
</reference>
<sequence length="124" mass="14301">MTVSYLKLLRIYVLSVIVGCSQGQLTSICVQTVSDIIKNLHQIPSQHGLPIKQTTAPLLIFKRRFRDVSSQQRYLSRLVKAYQSERVKTRLRWRRKRDTVNGILAECVKTVCTEKRNDPTKVEG</sequence>
<keyword evidence="1" id="KW-0732">Signal</keyword>
<dbReference type="WBParaSite" id="BXY_0229300.1">
    <property type="protein sequence ID" value="BXY_0229300.1"/>
    <property type="gene ID" value="BXY_0229300"/>
</dbReference>
<evidence type="ECO:0000256" key="1">
    <source>
        <dbReference type="SAM" id="SignalP"/>
    </source>
</evidence>
<protein>
    <submittedName>
        <fullName evidence="3">ADM</fullName>
    </submittedName>
</protein>
<proteinExistence type="predicted"/>
<dbReference type="AlphaFoldDB" id="A0A1I7RNK6"/>
<accession>A0A1I7RNK6</accession>
<feature type="chain" id="PRO_5009304569" evidence="1">
    <location>
        <begin position="24"/>
        <end position="124"/>
    </location>
</feature>
<evidence type="ECO:0000313" key="3">
    <source>
        <dbReference type="WBParaSite" id="BXY_0229300.1"/>
    </source>
</evidence>
<feature type="signal peptide" evidence="1">
    <location>
        <begin position="1"/>
        <end position="23"/>
    </location>
</feature>
<name>A0A1I7RNK6_BURXY</name>
<evidence type="ECO:0000313" key="2">
    <source>
        <dbReference type="Proteomes" id="UP000095284"/>
    </source>
</evidence>
<organism evidence="2 3">
    <name type="scientific">Bursaphelenchus xylophilus</name>
    <name type="common">Pinewood nematode worm</name>
    <name type="synonym">Aphelenchoides xylophilus</name>
    <dbReference type="NCBI Taxonomy" id="6326"/>
    <lineage>
        <taxon>Eukaryota</taxon>
        <taxon>Metazoa</taxon>
        <taxon>Ecdysozoa</taxon>
        <taxon>Nematoda</taxon>
        <taxon>Chromadorea</taxon>
        <taxon>Rhabditida</taxon>
        <taxon>Tylenchina</taxon>
        <taxon>Tylenchomorpha</taxon>
        <taxon>Aphelenchoidea</taxon>
        <taxon>Aphelenchoididae</taxon>
        <taxon>Bursaphelenchus</taxon>
    </lineage>
</organism>